<dbReference type="PANTHER" id="PTHR44137">
    <property type="entry name" value="BNAC03G44070D PROTEIN"/>
    <property type="match status" value="1"/>
</dbReference>
<evidence type="ECO:0000313" key="2">
    <source>
        <dbReference type="Proteomes" id="UP001408789"/>
    </source>
</evidence>
<dbReference type="Proteomes" id="UP001408789">
    <property type="component" value="Unassembled WGS sequence"/>
</dbReference>
<reference evidence="1 2" key="1">
    <citation type="submission" date="2024-04" db="EMBL/GenBank/DDBJ databases">
        <title>The reference genome of an endangered Asteraceae, Deinandra increscens subsp. villosa, native to the Central Coast of California.</title>
        <authorList>
            <person name="Guilliams M."/>
            <person name="Hasenstab-Lehman K."/>
            <person name="Meyer R."/>
            <person name="Mcevoy S."/>
        </authorList>
    </citation>
    <scope>NUCLEOTIDE SEQUENCE [LARGE SCALE GENOMIC DNA]</scope>
    <source>
        <tissue evidence="1">Leaf</tissue>
    </source>
</reference>
<dbReference type="AlphaFoldDB" id="A0AAP0D0J0"/>
<gene>
    <name evidence="1" type="ORF">SSX86_013723</name>
</gene>
<evidence type="ECO:0000313" key="1">
    <source>
        <dbReference type="EMBL" id="KAK9066401.1"/>
    </source>
</evidence>
<accession>A0AAP0D0J0</accession>
<proteinExistence type="predicted"/>
<dbReference type="EMBL" id="JBCNJP010000015">
    <property type="protein sequence ID" value="KAK9066401.1"/>
    <property type="molecule type" value="Genomic_DNA"/>
</dbReference>
<dbReference type="PANTHER" id="PTHR44137:SF32">
    <property type="entry name" value="DNAJ HEAT SHOCK AMINO-TERMINAL DOMAIN PROTEIN"/>
    <property type="match status" value="1"/>
</dbReference>
<comment type="caution">
    <text evidence="1">The sequence shown here is derived from an EMBL/GenBank/DDBJ whole genome shotgun (WGS) entry which is preliminary data.</text>
</comment>
<protein>
    <submittedName>
        <fullName evidence="1">Uncharacterized protein</fullName>
    </submittedName>
</protein>
<organism evidence="1 2">
    <name type="scientific">Deinandra increscens subsp. villosa</name>
    <dbReference type="NCBI Taxonomy" id="3103831"/>
    <lineage>
        <taxon>Eukaryota</taxon>
        <taxon>Viridiplantae</taxon>
        <taxon>Streptophyta</taxon>
        <taxon>Embryophyta</taxon>
        <taxon>Tracheophyta</taxon>
        <taxon>Spermatophyta</taxon>
        <taxon>Magnoliopsida</taxon>
        <taxon>eudicotyledons</taxon>
        <taxon>Gunneridae</taxon>
        <taxon>Pentapetalae</taxon>
        <taxon>asterids</taxon>
        <taxon>campanulids</taxon>
        <taxon>Asterales</taxon>
        <taxon>Asteraceae</taxon>
        <taxon>Asteroideae</taxon>
        <taxon>Heliantheae alliance</taxon>
        <taxon>Madieae</taxon>
        <taxon>Madiinae</taxon>
        <taxon>Deinandra</taxon>
    </lineage>
</organism>
<sequence length="204" mass="23364">MDCYHERAQLTKELAERKFAEKDYVEAKKLAQQAKDLFPGLEFISLFITTIDIYLSRQKVVNGQPDWHAVFGLENPATLEKICEKYYNLYEDVKCGKNNVIGAEGALQILSEAFCNLTGEFWTMCPRCQFKFQYANDRINKEMVCFNCHRYYLAVPLSSGTYPTSPRTMSHFQRRKTNVVLALKASSSEPVGESGLSKDGKRGW</sequence>
<keyword evidence="2" id="KW-1185">Reference proteome</keyword>
<name>A0AAP0D0J0_9ASTR</name>